<reference evidence="4 5" key="1">
    <citation type="submission" date="2018-06" db="EMBL/GenBank/DDBJ databases">
        <authorList>
            <consortium name="Pathogen Informatics"/>
            <person name="Doyle S."/>
        </authorList>
    </citation>
    <scope>NUCLEOTIDE SEQUENCE [LARGE SCALE GENOMIC DNA]</scope>
    <source>
        <strain evidence="4 5">NCTC11661</strain>
    </source>
</reference>
<dbReference type="PANTHER" id="PTHR22916:SF51">
    <property type="entry name" value="GLYCOSYLTRANSFERASE EPSH-RELATED"/>
    <property type="match status" value="1"/>
</dbReference>
<evidence type="ECO:0000256" key="1">
    <source>
        <dbReference type="ARBA" id="ARBA00022676"/>
    </source>
</evidence>
<gene>
    <name evidence="4" type="primary">hyaD_2</name>
    <name evidence="4" type="ORF">NCTC11661_00856</name>
</gene>
<dbReference type="AlphaFoldDB" id="A0A376C1R8"/>
<feature type="domain" description="Glycosyltransferase 2-like" evidence="3">
    <location>
        <begin position="7"/>
        <end position="135"/>
    </location>
</feature>
<dbReference type="Pfam" id="PF00535">
    <property type="entry name" value="Glycos_transf_2"/>
    <property type="match status" value="1"/>
</dbReference>
<dbReference type="Gene3D" id="3.90.550.10">
    <property type="entry name" value="Spore Coat Polysaccharide Biosynthesis Protein SpsA, Chain A"/>
    <property type="match status" value="1"/>
</dbReference>
<dbReference type="CDD" id="cd00761">
    <property type="entry name" value="Glyco_tranf_GTA_type"/>
    <property type="match status" value="1"/>
</dbReference>
<dbReference type="EMBL" id="UFTJ01000001">
    <property type="protein sequence ID" value="SSZ47190.1"/>
    <property type="molecule type" value="Genomic_DNA"/>
</dbReference>
<evidence type="ECO:0000313" key="5">
    <source>
        <dbReference type="Proteomes" id="UP000255515"/>
    </source>
</evidence>
<keyword evidence="1 4" id="KW-0328">Glycosyltransferase</keyword>
<proteinExistence type="predicted"/>
<sequence>MQPLVTISIPIFKCEDSLEKCLLSVLHQTYKNLEVTLINDQTPDDSVKIAERFIQKHGLQNWKIYHLEENSGLSVVRNKGIDTAQGKYLFFLDSDDTITPSCIEKMVHLAEKEKVQMVMGEVEAVKLPEGERYPIFPITEKKNTLLNNEEIFESFISGKYPECSWNKLILLDFIKDNQLYFTKGLYAQDSLQSFQTALKLESIAFLREKTYDYYLHQNSVIHNRGKKHFDNWFTIAKQIDHSFKTEKSPERKKKILQHLIHFKTLTLQMNWRAQKNEMLWKESYSNYKTLSSLSLSDYLSPKFSNKVKKENFFNNLPTHLGFKVFKKRWGV</sequence>
<accession>A0A376C1R8</accession>
<evidence type="ECO:0000256" key="2">
    <source>
        <dbReference type="ARBA" id="ARBA00022679"/>
    </source>
</evidence>
<name>A0A376C1R8_9FLAO</name>
<evidence type="ECO:0000259" key="3">
    <source>
        <dbReference type="Pfam" id="PF00535"/>
    </source>
</evidence>
<organism evidence="4 5">
    <name type="scientific">Bergeyella zoohelcum</name>
    <dbReference type="NCBI Taxonomy" id="1015"/>
    <lineage>
        <taxon>Bacteria</taxon>
        <taxon>Pseudomonadati</taxon>
        <taxon>Bacteroidota</taxon>
        <taxon>Flavobacteriia</taxon>
        <taxon>Flavobacteriales</taxon>
        <taxon>Weeksellaceae</taxon>
        <taxon>Bergeyella</taxon>
    </lineage>
</organism>
<protein>
    <submittedName>
        <fullName evidence="4">Hyaluronan synthase</fullName>
        <ecNumber evidence="4">2.4.1.212</ecNumber>
    </submittedName>
</protein>
<dbReference type="EC" id="2.4.1.212" evidence="4"/>
<dbReference type="RefSeq" id="WP_002686402.1">
    <property type="nucleotide sequence ID" value="NZ_UFTJ01000001.1"/>
</dbReference>
<dbReference type="SUPFAM" id="SSF53448">
    <property type="entry name" value="Nucleotide-diphospho-sugar transferases"/>
    <property type="match status" value="1"/>
</dbReference>
<dbReference type="Proteomes" id="UP000255515">
    <property type="component" value="Unassembled WGS sequence"/>
</dbReference>
<dbReference type="InterPro" id="IPR029044">
    <property type="entry name" value="Nucleotide-diphossugar_trans"/>
</dbReference>
<dbReference type="GO" id="GO:0050501">
    <property type="term" value="F:hyaluronan synthase activity"/>
    <property type="evidence" value="ECO:0007669"/>
    <property type="project" value="UniProtKB-EC"/>
</dbReference>
<evidence type="ECO:0000313" key="4">
    <source>
        <dbReference type="EMBL" id="SSZ47190.1"/>
    </source>
</evidence>
<keyword evidence="2 4" id="KW-0808">Transferase</keyword>
<dbReference type="InterPro" id="IPR001173">
    <property type="entry name" value="Glyco_trans_2-like"/>
</dbReference>
<dbReference type="PANTHER" id="PTHR22916">
    <property type="entry name" value="GLYCOSYLTRANSFERASE"/>
    <property type="match status" value="1"/>
</dbReference>